<sequence length="217" mass="24081">MSNDNYPNQNEDKQNERQENSSRSNQQQGDNKAPWNRGFGQDENPKKRQFSRSARNQPNKEATTLSKVLLFLIIAVLISPFMLYWAVNATRQDTEVSTSSMENLSINRSMSESETSESESESESRSESSSEESVSSIEIAESVPEVVESVVETPTTPVETPEVTVPETPATGSYTIQAGDSWWSISVNFGINVYDLVQMNGATIDTPIYPGMQIVVP</sequence>
<dbReference type="CDD" id="cd00118">
    <property type="entry name" value="LysM"/>
    <property type="match status" value="1"/>
</dbReference>
<dbReference type="SUPFAM" id="SSF54106">
    <property type="entry name" value="LysM domain"/>
    <property type="match status" value="1"/>
</dbReference>
<dbReference type="InterPro" id="IPR036779">
    <property type="entry name" value="LysM_dom_sf"/>
</dbReference>
<protein>
    <submittedName>
        <fullName evidence="4">LysM peptidoglycan-binding domain-containing protein</fullName>
    </submittedName>
</protein>
<evidence type="ECO:0000313" key="4">
    <source>
        <dbReference type="EMBL" id="UUX34542.1"/>
    </source>
</evidence>
<proteinExistence type="predicted"/>
<evidence type="ECO:0000256" key="1">
    <source>
        <dbReference type="SAM" id="MobiDB-lite"/>
    </source>
</evidence>
<keyword evidence="2" id="KW-0472">Membrane</keyword>
<dbReference type="EMBL" id="CP102453">
    <property type="protein sequence ID" value="UUX34542.1"/>
    <property type="molecule type" value="Genomic_DNA"/>
</dbReference>
<evidence type="ECO:0000259" key="3">
    <source>
        <dbReference type="PROSITE" id="PS51782"/>
    </source>
</evidence>
<keyword evidence="5" id="KW-1185">Reference proteome</keyword>
<reference evidence="4 5" key="1">
    <citation type="submission" date="2022-08" db="EMBL/GenBank/DDBJ databases">
        <title>Aerococcaceae sp. nov isolated from spoiled eye mask.</title>
        <authorList>
            <person name="Zhou G."/>
            <person name="Xie X.-B."/>
            <person name="Shi Q.-S."/>
            <person name="Wang Y.-S."/>
            <person name="Wen X."/>
            <person name="Peng H."/>
            <person name="Yang X.-J."/>
            <person name="Tao H.-B."/>
            <person name="Huang X.-M."/>
        </authorList>
    </citation>
    <scope>NUCLEOTIDE SEQUENCE [LARGE SCALE GENOMIC DNA]</scope>
    <source>
        <strain evidence="5">DM20194951</strain>
    </source>
</reference>
<name>A0ABY5P725_9LACT</name>
<dbReference type="PROSITE" id="PS51782">
    <property type="entry name" value="LYSM"/>
    <property type="match status" value="1"/>
</dbReference>
<organism evidence="4 5">
    <name type="scientific">Fundicoccus culcitae</name>
    <dbReference type="NCBI Taxonomy" id="2969821"/>
    <lineage>
        <taxon>Bacteria</taxon>
        <taxon>Bacillati</taxon>
        <taxon>Bacillota</taxon>
        <taxon>Bacilli</taxon>
        <taxon>Lactobacillales</taxon>
        <taxon>Aerococcaceae</taxon>
        <taxon>Fundicoccus</taxon>
    </lineage>
</organism>
<feature type="compositionally biased region" description="Polar residues" evidence="1">
    <location>
        <begin position="51"/>
        <end position="60"/>
    </location>
</feature>
<keyword evidence="2" id="KW-1133">Transmembrane helix</keyword>
<gene>
    <name evidence="4" type="ORF">NRE15_02515</name>
</gene>
<dbReference type="Proteomes" id="UP001315967">
    <property type="component" value="Chromosome"/>
</dbReference>
<dbReference type="SMART" id="SM00257">
    <property type="entry name" value="LysM"/>
    <property type="match status" value="1"/>
</dbReference>
<feature type="compositionally biased region" description="Basic and acidic residues" evidence="1">
    <location>
        <begin position="10"/>
        <end position="20"/>
    </location>
</feature>
<dbReference type="Gene3D" id="3.10.350.10">
    <property type="entry name" value="LysM domain"/>
    <property type="match status" value="1"/>
</dbReference>
<accession>A0ABY5P725</accession>
<keyword evidence="2" id="KW-0812">Transmembrane</keyword>
<evidence type="ECO:0000313" key="5">
    <source>
        <dbReference type="Proteomes" id="UP001315967"/>
    </source>
</evidence>
<feature type="compositionally biased region" description="Polar residues" evidence="1">
    <location>
        <begin position="92"/>
        <end position="110"/>
    </location>
</feature>
<feature type="domain" description="LysM" evidence="3">
    <location>
        <begin position="172"/>
        <end position="216"/>
    </location>
</feature>
<feature type="region of interest" description="Disordered" evidence="1">
    <location>
        <begin position="1"/>
        <end position="60"/>
    </location>
</feature>
<dbReference type="RefSeq" id="WP_313794042.1">
    <property type="nucleotide sequence ID" value="NZ_CP102453.1"/>
</dbReference>
<evidence type="ECO:0000256" key="2">
    <source>
        <dbReference type="SAM" id="Phobius"/>
    </source>
</evidence>
<dbReference type="InterPro" id="IPR018392">
    <property type="entry name" value="LysM"/>
</dbReference>
<feature type="transmembrane region" description="Helical" evidence="2">
    <location>
        <begin position="68"/>
        <end position="87"/>
    </location>
</feature>
<feature type="region of interest" description="Disordered" evidence="1">
    <location>
        <begin position="92"/>
        <end position="138"/>
    </location>
</feature>
<dbReference type="Pfam" id="PF01476">
    <property type="entry name" value="LysM"/>
    <property type="match status" value="1"/>
</dbReference>